<reference evidence="9" key="1">
    <citation type="submission" date="2020-10" db="EMBL/GenBank/DDBJ databases">
        <authorList>
            <person name="Gilroy R."/>
        </authorList>
    </citation>
    <scope>NUCLEOTIDE SEQUENCE</scope>
    <source>
        <strain evidence="9">11300</strain>
    </source>
</reference>
<comment type="subcellular location">
    <subcellularLocation>
        <location evidence="1">Cell membrane</location>
        <topology evidence="1">Multi-pass membrane protein</topology>
    </subcellularLocation>
</comment>
<feature type="transmembrane region" description="Helical" evidence="7">
    <location>
        <begin position="864"/>
        <end position="884"/>
    </location>
</feature>
<organism evidence="9 10">
    <name type="scientific">Candidatus Fimisoma avicola</name>
    <dbReference type="NCBI Taxonomy" id="2840826"/>
    <lineage>
        <taxon>Bacteria</taxon>
        <taxon>Bacillati</taxon>
        <taxon>Bacillota</taxon>
        <taxon>Clostridia</taxon>
        <taxon>Eubacteriales</taxon>
        <taxon>Candidatus Fimisoma</taxon>
    </lineage>
</organism>
<evidence type="ECO:0000256" key="3">
    <source>
        <dbReference type="ARBA" id="ARBA00022692"/>
    </source>
</evidence>
<evidence type="ECO:0000256" key="1">
    <source>
        <dbReference type="ARBA" id="ARBA00004651"/>
    </source>
</evidence>
<comment type="caution">
    <text evidence="9">The sequence shown here is derived from an EMBL/GenBank/DDBJ whole genome shotgun (WGS) entry which is preliminary data.</text>
</comment>
<feature type="transmembrane region" description="Helical" evidence="7">
    <location>
        <begin position="917"/>
        <end position="936"/>
    </location>
</feature>
<feature type="domain" description="ABC3 transporter permease C-terminal" evidence="8">
    <location>
        <begin position="466"/>
        <end position="578"/>
    </location>
</feature>
<dbReference type="Proteomes" id="UP000824091">
    <property type="component" value="Unassembled WGS sequence"/>
</dbReference>
<proteinExistence type="predicted"/>
<keyword evidence="4 7" id="KW-1133">Transmembrane helix</keyword>
<name>A0A9D1L7H8_9FIRM</name>
<feature type="transmembrane region" description="Helical" evidence="7">
    <location>
        <begin position="956"/>
        <end position="977"/>
    </location>
</feature>
<dbReference type="SUPFAM" id="SSF57997">
    <property type="entry name" value="Tropomyosin"/>
    <property type="match status" value="1"/>
</dbReference>
<dbReference type="Pfam" id="PF02687">
    <property type="entry name" value="FtsX"/>
    <property type="match status" value="2"/>
</dbReference>
<keyword evidence="5 7" id="KW-0472">Membrane</keyword>
<keyword evidence="6" id="KW-0175">Coiled coil</keyword>
<reference evidence="9" key="2">
    <citation type="journal article" date="2021" name="PeerJ">
        <title>Extensive microbial diversity within the chicken gut microbiome revealed by metagenomics and culture.</title>
        <authorList>
            <person name="Gilroy R."/>
            <person name="Ravi A."/>
            <person name="Getino M."/>
            <person name="Pursley I."/>
            <person name="Horton D.L."/>
            <person name="Alikhan N.F."/>
            <person name="Baker D."/>
            <person name="Gharbi K."/>
            <person name="Hall N."/>
            <person name="Watson M."/>
            <person name="Adriaenssens E.M."/>
            <person name="Foster-Nyarko E."/>
            <person name="Jarju S."/>
            <person name="Secka A."/>
            <person name="Antonio M."/>
            <person name="Oren A."/>
            <person name="Chaudhuri R.R."/>
            <person name="La Ragione R."/>
            <person name="Hildebrand F."/>
            <person name="Pallen M.J."/>
        </authorList>
    </citation>
    <scope>NUCLEOTIDE SEQUENCE</scope>
    <source>
        <strain evidence="9">11300</strain>
    </source>
</reference>
<evidence type="ECO:0000256" key="5">
    <source>
        <dbReference type="ARBA" id="ARBA00023136"/>
    </source>
</evidence>
<evidence type="ECO:0000259" key="8">
    <source>
        <dbReference type="Pfam" id="PF02687"/>
    </source>
</evidence>
<gene>
    <name evidence="9" type="ORF">IAD16_00330</name>
</gene>
<accession>A0A9D1L7H8</accession>
<evidence type="ECO:0000313" key="10">
    <source>
        <dbReference type="Proteomes" id="UP000824091"/>
    </source>
</evidence>
<feature type="transmembrane region" description="Helical" evidence="7">
    <location>
        <begin position="551"/>
        <end position="572"/>
    </location>
</feature>
<dbReference type="AlphaFoldDB" id="A0A9D1L7H8"/>
<dbReference type="EMBL" id="DVMO01000005">
    <property type="protein sequence ID" value="HIU26811.1"/>
    <property type="molecule type" value="Genomic_DNA"/>
</dbReference>
<feature type="transmembrane region" description="Helical" evidence="7">
    <location>
        <begin position="632"/>
        <end position="652"/>
    </location>
</feature>
<evidence type="ECO:0000256" key="6">
    <source>
        <dbReference type="SAM" id="Coils"/>
    </source>
</evidence>
<dbReference type="PANTHER" id="PTHR30287:SF1">
    <property type="entry name" value="INNER MEMBRANE PROTEIN"/>
    <property type="match status" value="1"/>
</dbReference>
<dbReference type="Gene3D" id="1.10.287.2610">
    <property type="match status" value="1"/>
</dbReference>
<feature type="transmembrane region" description="Helical" evidence="7">
    <location>
        <begin position="511"/>
        <end position="539"/>
    </location>
</feature>
<evidence type="ECO:0000256" key="2">
    <source>
        <dbReference type="ARBA" id="ARBA00022475"/>
    </source>
</evidence>
<feature type="transmembrane region" description="Helical" evidence="7">
    <location>
        <begin position="466"/>
        <end position="483"/>
    </location>
</feature>
<dbReference type="GO" id="GO:0005886">
    <property type="term" value="C:plasma membrane"/>
    <property type="evidence" value="ECO:0007669"/>
    <property type="project" value="UniProtKB-SubCell"/>
</dbReference>
<dbReference type="InterPro" id="IPR038766">
    <property type="entry name" value="Membrane_comp_ABC_pdt"/>
</dbReference>
<dbReference type="InterPro" id="IPR003838">
    <property type="entry name" value="ABC3_permease_C"/>
</dbReference>
<sequence length="994" mass="109840">MRSVMFKSTLREIKGSLGRWAAILAIVALGVGFFSGLKACRTAFLETGNKYLSEHGFFDYQLMSTLGLEDEDVSIISDTDGVDVAEGSYSADVLIYDEDDDSQEITTRFLTISDQINTPSLVAGTMPSKGSECLGDPQYFTEDDIGKTIYISSSNTDDTLDMLAYDSYTITGIADSPLYLNFERGSSSIGDGSVACFVMIPAEGFSSDVYTEIYVRLEDSAFIFSDEYDQIVQDAEDPLTEALDTASERRYDSIVDDARQEVADAEAELSQHQQDIAQAQSEIASGQQELDENQARIDEGRAALQDGLTQYEEGLSQYEANLAAFEEQRDDAYAQLKAYHDSGFLTDEQYAAQKAALDQQFASAQAQLDEAKAQLDDSLAQLNSTEAQLDSGQEEIDRGRAQLENARAELAEGQAQLDDAQAQLDDAEKQIDDIEHPTNYVLTRQANVGYVCFDSDTSIVEGISKIFPIFFFLVAALVCMTTMSRMIEEQRTQIGVLKALGYSSGQILKKYVFYSGSSAIIGGVAGFFAGTYVFTTVIWEVYKMMYEFADVIIVFDWLTGALALAVAILCSVGTTLYSCHQELGEAPAQLIRPKAPSAGKRIFLERIPAFWNRLKFLQKVSIRNVFRYKKRFFMMIVGICGCTALLVAGFGIRDSIKNVVSMQYDEIFHVDYEVTFNHDMSQADQETFLEDNSAYIEDCLFLYTGSVDARMDGQIKSVNLVVCGNDDPISNFIDLHNDDGQLDYPKAGEGIINSNLAQVLGIEVGDDFTVYDSEMNPLTVRIAGLCDNYVYNYLYINDETYADAWGDPQINAAYIIGTDTGEGQAASTPQEAGSLIADSNGVSSVSVTEDFKTRINNTMQSLDYVVALIIVSAAALAFIVLYNLTNINITERIREIATIKVLGFYPRETSSYVFRENLVLTAIAAIVGIPLGTLLHRFVMDRIQVDLMSFDVHITVLSYILSVAGTFVFAMIVNMTMRHKIDKISMTESLKSVE</sequence>
<feature type="transmembrane region" description="Helical" evidence="7">
    <location>
        <begin position="20"/>
        <end position="37"/>
    </location>
</feature>
<keyword evidence="3 7" id="KW-0812">Transmembrane</keyword>
<keyword evidence="2" id="KW-1003">Cell membrane</keyword>
<dbReference type="PANTHER" id="PTHR30287">
    <property type="entry name" value="MEMBRANE COMPONENT OF PREDICTED ABC SUPERFAMILY METABOLITE UPTAKE TRANSPORTER"/>
    <property type="match status" value="1"/>
</dbReference>
<evidence type="ECO:0000313" key="9">
    <source>
        <dbReference type="EMBL" id="HIU26811.1"/>
    </source>
</evidence>
<feature type="domain" description="ABC3 transporter permease C-terminal" evidence="8">
    <location>
        <begin position="868"/>
        <end position="973"/>
    </location>
</feature>
<evidence type="ECO:0000256" key="4">
    <source>
        <dbReference type="ARBA" id="ARBA00022989"/>
    </source>
</evidence>
<protein>
    <submittedName>
        <fullName evidence="9">FtsX-like permease family protein</fullName>
    </submittedName>
</protein>
<feature type="coiled-coil region" evidence="6">
    <location>
        <begin position="248"/>
        <end position="437"/>
    </location>
</feature>
<evidence type="ECO:0000256" key="7">
    <source>
        <dbReference type="SAM" id="Phobius"/>
    </source>
</evidence>